<dbReference type="Pfam" id="PF19795">
    <property type="entry name" value="DUF6279"/>
    <property type="match status" value="1"/>
</dbReference>
<name>A0ABV8CJL3_9GAMM</name>
<comment type="caution">
    <text evidence="1">The sequence shown here is derived from an EMBL/GenBank/DDBJ whole genome shotgun (WGS) entry which is preliminary data.</text>
</comment>
<organism evidence="1 2">
    <name type="scientific">Pseudaeromonas sharmana</name>
    <dbReference type="NCBI Taxonomy" id="328412"/>
    <lineage>
        <taxon>Bacteria</taxon>
        <taxon>Pseudomonadati</taxon>
        <taxon>Pseudomonadota</taxon>
        <taxon>Gammaproteobacteria</taxon>
        <taxon>Aeromonadales</taxon>
        <taxon>Aeromonadaceae</taxon>
        <taxon>Pseudaeromonas</taxon>
    </lineage>
</organism>
<accession>A0ABV8CJL3</accession>
<evidence type="ECO:0000313" key="2">
    <source>
        <dbReference type="Proteomes" id="UP001595692"/>
    </source>
</evidence>
<proteinExistence type="predicted"/>
<dbReference type="EMBL" id="JBHSAF010000001">
    <property type="protein sequence ID" value="MFC3912360.1"/>
    <property type="molecule type" value="Genomic_DNA"/>
</dbReference>
<dbReference type="PIRSF" id="PIRSF028200">
    <property type="entry name" value="UCP028200"/>
    <property type="match status" value="1"/>
</dbReference>
<gene>
    <name evidence="1" type="ORF">ACFOSS_02630</name>
</gene>
<reference evidence="2" key="1">
    <citation type="journal article" date="2019" name="Int. J. Syst. Evol. Microbiol.">
        <title>The Global Catalogue of Microorganisms (GCM) 10K type strain sequencing project: providing services to taxonomists for standard genome sequencing and annotation.</title>
        <authorList>
            <consortium name="The Broad Institute Genomics Platform"/>
            <consortium name="The Broad Institute Genome Sequencing Center for Infectious Disease"/>
            <person name="Wu L."/>
            <person name="Ma J."/>
        </authorList>
    </citation>
    <scope>NUCLEOTIDE SEQUENCE [LARGE SCALE GENOMIC DNA]</scope>
    <source>
        <strain evidence="2">CCUG 54939</strain>
    </source>
</reference>
<evidence type="ECO:0000313" key="1">
    <source>
        <dbReference type="EMBL" id="MFC3912360.1"/>
    </source>
</evidence>
<dbReference type="Proteomes" id="UP001595692">
    <property type="component" value="Unassembled WGS sequence"/>
</dbReference>
<dbReference type="PROSITE" id="PS51257">
    <property type="entry name" value="PROKAR_LIPOPROTEIN"/>
    <property type="match status" value="1"/>
</dbReference>
<dbReference type="RefSeq" id="WP_377150468.1">
    <property type="nucleotide sequence ID" value="NZ_JBHSAF010000001.1"/>
</dbReference>
<protein>
    <submittedName>
        <fullName evidence="1">DUF6279 family lipoprotein</fullName>
    </submittedName>
</protein>
<keyword evidence="1" id="KW-0449">Lipoprotein</keyword>
<sequence length="281" mass="33162">MMRSWRHLVMIVCCLFLLSGCAVRMLYNWLDWAIVWKLDDYFDLSRKQKNVLGEQVDELLQWHRKQALPDYVVALRALSFDLRRPLTEAEVEHHLQTFERLSRQLAEGLKTPANRFAVVLTDEQIQQFVHERWKKLREQRDEFKEKNGQKVYASFKKKLEKNLRNWIGDLDPAQQPLIEQSSQWQRQYYASWLDYQEVWVQAVEKTLAARGTPEFERGLVLVLLNGDELGDGRFRQYLADSRARSVTWFAALSASLTPRQREELRGRLSDLAADLEALHKG</sequence>
<keyword evidence="2" id="KW-1185">Reference proteome</keyword>
<dbReference type="InterPro" id="IPR016875">
    <property type="entry name" value="UCP028200"/>
</dbReference>